<feature type="signal peptide" evidence="2">
    <location>
        <begin position="1"/>
        <end position="21"/>
    </location>
</feature>
<feature type="region of interest" description="Disordered" evidence="1">
    <location>
        <begin position="498"/>
        <end position="539"/>
    </location>
</feature>
<dbReference type="PANTHER" id="PTHR10837">
    <property type="entry name" value="PEPTIDYLARGININE DEIMINASE"/>
    <property type="match status" value="1"/>
</dbReference>
<evidence type="ECO:0000256" key="1">
    <source>
        <dbReference type="SAM" id="MobiDB-lite"/>
    </source>
</evidence>
<dbReference type="InterPro" id="IPR013530">
    <property type="entry name" value="PAD_C"/>
</dbReference>
<accession>A0A8K0WDH1</accession>
<keyword evidence="2" id="KW-0732">Signal</keyword>
<proteinExistence type="predicted"/>
<evidence type="ECO:0000259" key="3">
    <source>
        <dbReference type="Pfam" id="PF03068"/>
    </source>
</evidence>
<dbReference type="Pfam" id="PF03068">
    <property type="entry name" value="PAD"/>
    <property type="match status" value="1"/>
</dbReference>
<dbReference type="InterPro" id="IPR018247">
    <property type="entry name" value="EF_Hand_1_Ca_BS"/>
</dbReference>
<feature type="compositionally biased region" description="Low complexity" evidence="1">
    <location>
        <begin position="499"/>
        <end position="519"/>
    </location>
</feature>
<gene>
    <name evidence="4" type="ORF">BKA59DRAFT_543028</name>
</gene>
<dbReference type="PANTHER" id="PTHR10837:SF8">
    <property type="entry name" value="PROTEIN-ARGININE DEIMINASE"/>
    <property type="match status" value="1"/>
</dbReference>
<dbReference type="InterPro" id="IPR004303">
    <property type="entry name" value="PAD"/>
</dbReference>
<dbReference type="SUPFAM" id="SSF55909">
    <property type="entry name" value="Pentein"/>
    <property type="match status" value="1"/>
</dbReference>
<dbReference type="OrthoDB" id="5102063at2759"/>
<evidence type="ECO:0000313" key="5">
    <source>
        <dbReference type="Proteomes" id="UP000813427"/>
    </source>
</evidence>
<dbReference type="PROSITE" id="PS00018">
    <property type="entry name" value="EF_HAND_1"/>
    <property type="match status" value="1"/>
</dbReference>
<dbReference type="GO" id="GO:0004668">
    <property type="term" value="F:protein-arginine deiminase activity"/>
    <property type="evidence" value="ECO:0007669"/>
    <property type="project" value="InterPro"/>
</dbReference>
<reference evidence="4" key="1">
    <citation type="journal article" date="2021" name="Nat. Commun.">
        <title>Genetic determinants of endophytism in the Arabidopsis root mycobiome.</title>
        <authorList>
            <person name="Mesny F."/>
            <person name="Miyauchi S."/>
            <person name="Thiergart T."/>
            <person name="Pickel B."/>
            <person name="Atanasova L."/>
            <person name="Karlsson M."/>
            <person name="Huettel B."/>
            <person name="Barry K.W."/>
            <person name="Haridas S."/>
            <person name="Chen C."/>
            <person name="Bauer D."/>
            <person name="Andreopoulos W."/>
            <person name="Pangilinan J."/>
            <person name="LaButti K."/>
            <person name="Riley R."/>
            <person name="Lipzen A."/>
            <person name="Clum A."/>
            <person name="Drula E."/>
            <person name="Henrissat B."/>
            <person name="Kohler A."/>
            <person name="Grigoriev I.V."/>
            <person name="Martin F.M."/>
            <person name="Hacquard S."/>
        </authorList>
    </citation>
    <scope>NUCLEOTIDE SEQUENCE</scope>
    <source>
        <strain evidence="4">MPI-SDFR-AT-0068</strain>
    </source>
</reference>
<keyword evidence="5" id="KW-1185">Reference proteome</keyword>
<dbReference type="EMBL" id="JAGPXF010000003">
    <property type="protein sequence ID" value="KAH7251146.1"/>
    <property type="molecule type" value="Genomic_DNA"/>
</dbReference>
<dbReference type="InterPro" id="IPR036556">
    <property type="entry name" value="PAD_central_sf"/>
</dbReference>
<comment type="caution">
    <text evidence="4">The sequence shown here is derived from an EMBL/GenBank/DDBJ whole genome shotgun (WGS) entry which is preliminary data.</text>
</comment>
<feature type="domain" description="Protein-arginine deiminase C-terminal" evidence="3">
    <location>
        <begin position="191"/>
        <end position="643"/>
    </location>
</feature>
<protein>
    <recommendedName>
        <fullName evidence="3">Protein-arginine deiminase C-terminal domain-containing protein</fullName>
    </recommendedName>
</protein>
<dbReference type="Gene3D" id="3.75.10.10">
    <property type="entry name" value="L-arginine/glycine Amidinotransferase, Chain A"/>
    <property type="match status" value="1"/>
</dbReference>
<dbReference type="AlphaFoldDB" id="A0A8K0WDH1"/>
<organism evidence="4 5">
    <name type="scientific">Fusarium tricinctum</name>
    <dbReference type="NCBI Taxonomy" id="61284"/>
    <lineage>
        <taxon>Eukaryota</taxon>
        <taxon>Fungi</taxon>
        <taxon>Dikarya</taxon>
        <taxon>Ascomycota</taxon>
        <taxon>Pezizomycotina</taxon>
        <taxon>Sordariomycetes</taxon>
        <taxon>Hypocreomycetidae</taxon>
        <taxon>Hypocreales</taxon>
        <taxon>Nectriaceae</taxon>
        <taxon>Fusarium</taxon>
        <taxon>Fusarium tricinctum species complex</taxon>
    </lineage>
</organism>
<dbReference type="GO" id="GO:0005509">
    <property type="term" value="F:calcium ion binding"/>
    <property type="evidence" value="ECO:0007669"/>
    <property type="project" value="InterPro"/>
</dbReference>
<dbReference type="SUPFAM" id="SSF110083">
    <property type="entry name" value="Peptidylarginine deiminase Pad4, middle domain"/>
    <property type="match status" value="1"/>
</dbReference>
<sequence length="650" mass="70815">MHLSGAKSSVFALALFNSCNALKVTILADTNRDGKVDNNDVAGKSSWTAGKGAVFLANIGDTGSRCAKQWGPSGNIFDADESYLDKCNDAVDNVQRNPAYLAPIKTLPVTGLSASAKGSIQVTDKAAASKVRVFVKKSNKWVYVPADYAFTAKELASGLELGIDSRDVRRPQGWNGNAKIQFTVTDGKAKATDAVAVRVAPVLTHHHGQLAQRIFSTGVNEPGTNNEQERYLDDLKRNVASSGIKEPIFYFDNQDIWTQDFFEAGYSSMPGPNGPVSIRIMIRSVQSSRRSGRDAFHELRSDKVGAVQHPGNGDTIDSTGNLETIPPYTHNGKSYPAGRAIMGAWDGRKPLMVEFLKAQEVQDPLILDTTWLYVGHVDEFIQFLPAHNKHGWVIMVADPIKGLALMHKAAKDGHGKVKAVSRSRSPEEAKDSYLCLPRQTIEEALKFDRFDEINKKAAQRIEANLDILKRETGITNEDIHRVPSLFYFANGNSWLCPGQKPSSSAEEESSQAPQKASSSTGISFKNPEQGSASKSTNGGPIFKAKSIVEAATPKNSLHRREVDTASQVTALYPGSVNGLVMTDSKVLVPNPWGPVIGSKDIFATAVSQVYASVGYNVTFQDDWFSHFRGQGDVHCGSNSWRAIDTKLPHY</sequence>
<dbReference type="Proteomes" id="UP000813427">
    <property type="component" value="Unassembled WGS sequence"/>
</dbReference>
<name>A0A8K0WDH1_9HYPO</name>
<feature type="compositionally biased region" description="Polar residues" evidence="1">
    <location>
        <begin position="520"/>
        <end position="538"/>
    </location>
</feature>
<evidence type="ECO:0000313" key="4">
    <source>
        <dbReference type="EMBL" id="KAH7251146.1"/>
    </source>
</evidence>
<evidence type="ECO:0000256" key="2">
    <source>
        <dbReference type="SAM" id="SignalP"/>
    </source>
</evidence>
<feature type="chain" id="PRO_5035437960" description="Protein-arginine deiminase C-terminal domain-containing protein" evidence="2">
    <location>
        <begin position="22"/>
        <end position="650"/>
    </location>
</feature>
<dbReference type="GO" id="GO:0005737">
    <property type="term" value="C:cytoplasm"/>
    <property type="evidence" value="ECO:0007669"/>
    <property type="project" value="InterPro"/>
</dbReference>